<evidence type="ECO:0000256" key="1">
    <source>
        <dbReference type="SAM" id="Phobius"/>
    </source>
</evidence>
<dbReference type="AlphaFoldDB" id="A0A8H3H8I5"/>
<sequence>TSVLVLARTASVLHPAAPLQDAQVLFIATLARVIAIVANAIVVITRWRDALASKDRLSLFSVAGS</sequence>
<organism evidence="2 3">
    <name type="scientific">Rhizoctonia solani</name>
    <dbReference type="NCBI Taxonomy" id="456999"/>
    <lineage>
        <taxon>Eukaryota</taxon>
        <taxon>Fungi</taxon>
        <taxon>Dikarya</taxon>
        <taxon>Basidiomycota</taxon>
        <taxon>Agaricomycotina</taxon>
        <taxon>Agaricomycetes</taxon>
        <taxon>Cantharellales</taxon>
        <taxon>Ceratobasidiaceae</taxon>
        <taxon>Rhizoctonia</taxon>
    </lineage>
</organism>
<feature type="transmembrane region" description="Helical" evidence="1">
    <location>
        <begin position="24"/>
        <end position="44"/>
    </location>
</feature>
<name>A0A8H3H8I5_9AGAM</name>
<keyword evidence="1" id="KW-0472">Membrane</keyword>
<proteinExistence type="predicted"/>
<comment type="caution">
    <text evidence="2">The sequence shown here is derived from an EMBL/GenBank/DDBJ whole genome shotgun (WGS) entry which is preliminary data.</text>
</comment>
<feature type="non-terminal residue" evidence="2">
    <location>
        <position position="1"/>
    </location>
</feature>
<evidence type="ECO:0000313" key="2">
    <source>
        <dbReference type="EMBL" id="CAE6506242.1"/>
    </source>
</evidence>
<keyword evidence="1" id="KW-1133">Transmembrane helix</keyword>
<evidence type="ECO:0000313" key="3">
    <source>
        <dbReference type="Proteomes" id="UP000663853"/>
    </source>
</evidence>
<dbReference type="OrthoDB" id="197068at2759"/>
<protein>
    <submittedName>
        <fullName evidence="2">Uncharacterized protein</fullName>
    </submittedName>
</protein>
<reference evidence="2" key="1">
    <citation type="submission" date="2021-01" db="EMBL/GenBank/DDBJ databases">
        <authorList>
            <person name="Kaushik A."/>
        </authorList>
    </citation>
    <scope>NUCLEOTIDE SEQUENCE</scope>
    <source>
        <strain evidence="2">AG6-10EEA</strain>
    </source>
</reference>
<dbReference type="EMBL" id="CAJMXA010003600">
    <property type="protein sequence ID" value="CAE6506242.1"/>
    <property type="molecule type" value="Genomic_DNA"/>
</dbReference>
<accession>A0A8H3H8I5</accession>
<gene>
    <name evidence="2" type="ORF">RDB_LOCUS119957</name>
</gene>
<dbReference type="Proteomes" id="UP000663853">
    <property type="component" value="Unassembled WGS sequence"/>
</dbReference>
<keyword evidence="1" id="KW-0812">Transmembrane</keyword>